<comment type="caution">
    <text evidence="2">The sequence shown here is derived from an EMBL/GenBank/DDBJ whole genome shotgun (WGS) entry which is preliminary data.</text>
</comment>
<organism evidence="2 3">
    <name type="scientific">Sungkyunkwania multivorans</name>
    <dbReference type="NCBI Taxonomy" id="1173618"/>
    <lineage>
        <taxon>Bacteria</taxon>
        <taxon>Pseudomonadati</taxon>
        <taxon>Bacteroidota</taxon>
        <taxon>Flavobacteriia</taxon>
        <taxon>Flavobacteriales</taxon>
        <taxon>Flavobacteriaceae</taxon>
        <taxon>Sungkyunkwania</taxon>
    </lineage>
</organism>
<protein>
    <submittedName>
        <fullName evidence="2">LptE family protein</fullName>
    </submittedName>
</protein>
<dbReference type="Pfam" id="PF04390">
    <property type="entry name" value="LptE"/>
    <property type="match status" value="1"/>
</dbReference>
<dbReference type="PROSITE" id="PS51257">
    <property type="entry name" value="PROKAR_LIPOPROTEIN"/>
    <property type="match status" value="1"/>
</dbReference>
<evidence type="ECO:0000313" key="3">
    <source>
        <dbReference type="Proteomes" id="UP001596978"/>
    </source>
</evidence>
<keyword evidence="1" id="KW-0732">Signal</keyword>
<dbReference type="EMBL" id="JBHTJH010000017">
    <property type="protein sequence ID" value="MFD0863751.1"/>
    <property type="molecule type" value="Genomic_DNA"/>
</dbReference>
<name>A0ABW3D129_9FLAO</name>
<dbReference type="Proteomes" id="UP001596978">
    <property type="component" value="Unassembled WGS sequence"/>
</dbReference>
<reference evidence="3" key="1">
    <citation type="journal article" date="2019" name="Int. J. Syst. Evol. Microbiol.">
        <title>The Global Catalogue of Microorganisms (GCM) 10K type strain sequencing project: providing services to taxonomists for standard genome sequencing and annotation.</title>
        <authorList>
            <consortium name="The Broad Institute Genomics Platform"/>
            <consortium name="The Broad Institute Genome Sequencing Center for Infectious Disease"/>
            <person name="Wu L."/>
            <person name="Ma J."/>
        </authorList>
    </citation>
    <scope>NUCLEOTIDE SEQUENCE [LARGE SCALE GENOMIC DNA]</scope>
    <source>
        <strain evidence="3">CCUG 62952</strain>
    </source>
</reference>
<sequence length="173" mass="19795">MKRFFYHIVFLSSCVLVMACGAYSFTGASIPADVESFQVNFFQNNAGSSPGSIFEPGLDRDFTIALQDLLQNQTNLEFADSNGDIIYEGEITEYRVSPMTATAQQTAAQNRLTISVNVRYYNTKRPEDDFEQRFSFFFDFRADQQLQTVKAEAHEVIFERITQDIFNKSLANW</sequence>
<dbReference type="RefSeq" id="WP_386410070.1">
    <property type="nucleotide sequence ID" value="NZ_JBHTJH010000017.1"/>
</dbReference>
<evidence type="ECO:0000256" key="1">
    <source>
        <dbReference type="SAM" id="SignalP"/>
    </source>
</evidence>
<proteinExistence type="predicted"/>
<evidence type="ECO:0000313" key="2">
    <source>
        <dbReference type="EMBL" id="MFD0863751.1"/>
    </source>
</evidence>
<dbReference type="InterPro" id="IPR007485">
    <property type="entry name" value="LPS_assembly_LptE"/>
</dbReference>
<gene>
    <name evidence="2" type="ORF">ACFQ1M_16165</name>
</gene>
<keyword evidence="3" id="KW-1185">Reference proteome</keyword>
<feature type="chain" id="PRO_5047186899" evidence="1">
    <location>
        <begin position="25"/>
        <end position="173"/>
    </location>
</feature>
<feature type="signal peptide" evidence="1">
    <location>
        <begin position="1"/>
        <end position="24"/>
    </location>
</feature>
<accession>A0ABW3D129</accession>